<evidence type="ECO:0000313" key="2">
    <source>
        <dbReference type="EMBL" id="QPQ54904.1"/>
    </source>
</evidence>
<dbReference type="KEGG" id="sflv:IC614_11390"/>
<dbReference type="AlphaFoldDB" id="A0A7T2GJC1"/>
<evidence type="ECO:0000313" key="3">
    <source>
        <dbReference type="Proteomes" id="UP000594873"/>
    </source>
</evidence>
<gene>
    <name evidence="2" type="ORF">IC614_11390</name>
</gene>
<sequence>MNGRPGTGHPLPASEEARHGEIPEALEREKGTGADDPALLTPNPEGIDPSGEQYPVDPDL</sequence>
<name>A0A7T2GJC1_9SPHN</name>
<organism evidence="2 3">
    <name type="scientific">Allosphingosinicella flava</name>
    <dbReference type="NCBI Taxonomy" id="2771430"/>
    <lineage>
        <taxon>Bacteria</taxon>
        <taxon>Pseudomonadati</taxon>
        <taxon>Pseudomonadota</taxon>
        <taxon>Alphaproteobacteria</taxon>
        <taxon>Sphingomonadales</taxon>
        <taxon>Sphingomonadaceae</taxon>
        <taxon>Allosphingosinicella</taxon>
    </lineage>
</organism>
<evidence type="ECO:0000256" key="1">
    <source>
        <dbReference type="SAM" id="MobiDB-lite"/>
    </source>
</evidence>
<feature type="compositionally biased region" description="Basic and acidic residues" evidence="1">
    <location>
        <begin position="15"/>
        <end position="33"/>
    </location>
</feature>
<reference evidence="2 3" key="1">
    <citation type="submission" date="2020-11" db="EMBL/GenBank/DDBJ databases">
        <title>Genome seq and assembly of Sphingosinicella sp.</title>
        <authorList>
            <person name="Chhetri G."/>
        </authorList>
    </citation>
    <scope>NUCLEOTIDE SEQUENCE [LARGE SCALE GENOMIC DNA]</scope>
    <source>
        <strain evidence="2 3">UDD2</strain>
    </source>
</reference>
<dbReference type="RefSeq" id="WP_200971580.1">
    <property type="nucleotide sequence ID" value="NZ_CP065592.1"/>
</dbReference>
<keyword evidence="3" id="KW-1185">Reference proteome</keyword>
<feature type="region of interest" description="Disordered" evidence="1">
    <location>
        <begin position="1"/>
        <end position="60"/>
    </location>
</feature>
<dbReference type="Proteomes" id="UP000594873">
    <property type="component" value="Chromosome"/>
</dbReference>
<proteinExistence type="predicted"/>
<protein>
    <submittedName>
        <fullName evidence="2">Uncharacterized protein</fullName>
    </submittedName>
</protein>
<dbReference type="EMBL" id="CP065592">
    <property type="protein sequence ID" value="QPQ54904.1"/>
    <property type="molecule type" value="Genomic_DNA"/>
</dbReference>
<accession>A0A7T2GJC1</accession>